<dbReference type="Proteomes" id="UP000075288">
    <property type="component" value="Unassembled WGS sequence"/>
</dbReference>
<reference evidence="1 2" key="1">
    <citation type="submission" date="2016-01" db="EMBL/GenBank/DDBJ databases">
        <title>Genome Sequences of Twelve Sporeforming Bacillus Species Isolated from Foods.</title>
        <authorList>
            <person name="Berendsen E.M."/>
            <person name="Wells-Bennik M.H."/>
            <person name="Krawcyk A.O."/>
            <person name="De Jong A."/>
            <person name="Holsappel S."/>
            <person name="Eijlander R.T."/>
            <person name="Kuipers O.P."/>
        </authorList>
    </citation>
    <scope>NUCLEOTIDE SEQUENCE [LARGE SCALE GENOMIC DNA]</scope>
    <source>
        <strain evidence="1 2">B4098</strain>
    </source>
</reference>
<protein>
    <submittedName>
        <fullName evidence="1">Uncharacterized protein</fullName>
    </submittedName>
</protein>
<dbReference type="EMBL" id="LQYG01000098">
    <property type="protein sequence ID" value="KYC60251.1"/>
    <property type="molecule type" value="Genomic_DNA"/>
</dbReference>
<name>A0A150JT39_HEYCO</name>
<dbReference type="PATRIC" id="fig|1398.26.peg.988"/>
<evidence type="ECO:0000313" key="1">
    <source>
        <dbReference type="EMBL" id="KYC60251.1"/>
    </source>
</evidence>
<gene>
    <name evidence="1" type="ORF">B4098_2934</name>
</gene>
<sequence length="40" mass="4916">MQISSLTLLYQRYRIDLKRETSIRKNFSARESRFSYERTA</sequence>
<evidence type="ECO:0000313" key="2">
    <source>
        <dbReference type="Proteomes" id="UP000075288"/>
    </source>
</evidence>
<accession>A0A150JT39</accession>
<comment type="caution">
    <text evidence="1">The sequence shown here is derived from an EMBL/GenBank/DDBJ whole genome shotgun (WGS) entry which is preliminary data.</text>
</comment>
<organism evidence="1 2">
    <name type="scientific">Heyndrickxia coagulans</name>
    <name type="common">Weizmannia coagulans</name>
    <dbReference type="NCBI Taxonomy" id="1398"/>
    <lineage>
        <taxon>Bacteria</taxon>
        <taxon>Bacillati</taxon>
        <taxon>Bacillota</taxon>
        <taxon>Bacilli</taxon>
        <taxon>Bacillales</taxon>
        <taxon>Bacillaceae</taxon>
        <taxon>Heyndrickxia</taxon>
    </lineage>
</organism>
<proteinExistence type="predicted"/>
<dbReference type="AlphaFoldDB" id="A0A150JT39"/>